<name>A0A2U1CK75_9BURK</name>
<reference evidence="2 3" key="1">
    <citation type="submission" date="2018-04" db="EMBL/GenBank/DDBJ databases">
        <title>Genomic Encyclopedia of Type Strains, Phase IV (KMG-IV): sequencing the most valuable type-strain genomes for metagenomic binning, comparative biology and taxonomic classification.</title>
        <authorList>
            <person name="Goeker M."/>
        </authorList>
    </citation>
    <scope>NUCLEOTIDE SEQUENCE [LARGE SCALE GENOMIC DNA]</scope>
    <source>
        <strain evidence="2 3">DSM 10065</strain>
    </source>
</reference>
<accession>A0A2U1CK75</accession>
<comment type="caution">
    <text evidence="2">The sequence shown here is derived from an EMBL/GenBank/DDBJ whole genome shotgun (WGS) entry which is preliminary data.</text>
</comment>
<evidence type="ECO:0000313" key="3">
    <source>
        <dbReference type="Proteomes" id="UP000246145"/>
    </source>
</evidence>
<dbReference type="EMBL" id="QEKO01000004">
    <property type="protein sequence ID" value="PVY61419.1"/>
    <property type="molecule type" value="Genomic_DNA"/>
</dbReference>
<keyword evidence="1" id="KW-0472">Membrane</keyword>
<keyword evidence="3" id="KW-1185">Reference proteome</keyword>
<organism evidence="2 3">
    <name type="scientific">Pusillimonas noertemannii</name>
    <dbReference type="NCBI Taxonomy" id="305977"/>
    <lineage>
        <taxon>Bacteria</taxon>
        <taxon>Pseudomonadati</taxon>
        <taxon>Pseudomonadota</taxon>
        <taxon>Betaproteobacteria</taxon>
        <taxon>Burkholderiales</taxon>
        <taxon>Alcaligenaceae</taxon>
        <taxon>Pusillimonas</taxon>
    </lineage>
</organism>
<sequence length="57" mass="6025">MADTHSTHPSSSNARRFSAGLVTGIVTLAWLVVFGAVMVHGLDGIHQHDEVVATQAK</sequence>
<dbReference type="RefSeq" id="WP_017523227.1">
    <property type="nucleotide sequence ID" value="NZ_JACCEX010000004.1"/>
</dbReference>
<evidence type="ECO:0000256" key="1">
    <source>
        <dbReference type="SAM" id="Phobius"/>
    </source>
</evidence>
<dbReference type="Proteomes" id="UP000246145">
    <property type="component" value="Unassembled WGS sequence"/>
</dbReference>
<feature type="transmembrane region" description="Helical" evidence="1">
    <location>
        <begin position="17"/>
        <end position="39"/>
    </location>
</feature>
<proteinExistence type="predicted"/>
<protein>
    <submittedName>
        <fullName evidence="2">Uncharacterized protein</fullName>
    </submittedName>
</protein>
<evidence type="ECO:0000313" key="2">
    <source>
        <dbReference type="EMBL" id="PVY61419.1"/>
    </source>
</evidence>
<keyword evidence="1" id="KW-0812">Transmembrane</keyword>
<keyword evidence="1" id="KW-1133">Transmembrane helix</keyword>
<gene>
    <name evidence="2" type="ORF">C7440_2970</name>
</gene>
<dbReference type="AlphaFoldDB" id="A0A2U1CK75"/>